<feature type="region of interest" description="Disordered" evidence="1">
    <location>
        <begin position="136"/>
        <end position="168"/>
    </location>
</feature>
<dbReference type="Proteomes" id="UP000818603">
    <property type="component" value="Unassembled WGS sequence"/>
</dbReference>
<evidence type="ECO:0000313" key="3">
    <source>
        <dbReference type="EMBL" id="NHK28644.1"/>
    </source>
</evidence>
<reference evidence="2" key="3">
    <citation type="submission" date="2020-09" db="EMBL/GenBank/DDBJ databases">
        <authorList>
            <person name="Sun Q."/>
            <person name="Zhou Y."/>
        </authorList>
    </citation>
    <scope>NUCLEOTIDE SEQUENCE</scope>
    <source>
        <strain evidence="2">CGMCC 1.14984</strain>
    </source>
</reference>
<reference evidence="3 5" key="2">
    <citation type="submission" date="2020-02" db="EMBL/GenBank/DDBJ databases">
        <title>Genome sequence of Parvularcula flava strain NH6-79.</title>
        <authorList>
            <person name="Abdul Karim M.H."/>
            <person name="Lam M.Q."/>
            <person name="Chen S.J."/>
            <person name="Yahya A."/>
            <person name="Shahir S."/>
            <person name="Shamsir M.S."/>
            <person name="Chong C.S."/>
        </authorList>
    </citation>
    <scope>NUCLEOTIDE SEQUENCE [LARGE SCALE GENOMIC DNA]</scope>
    <source>
        <strain evidence="3 5">NH6-79</strain>
    </source>
</reference>
<evidence type="ECO:0000313" key="5">
    <source>
        <dbReference type="Proteomes" id="UP000818603"/>
    </source>
</evidence>
<dbReference type="AlphaFoldDB" id="A0A8J3EV25"/>
<protein>
    <recommendedName>
        <fullName evidence="6">Lipoprotein</fullName>
    </recommendedName>
</protein>
<name>A0A8J3EV25_9PROT</name>
<keyword evidence="5" id="KW-1185">Reference proteome</keyword>
<proteinExistence type="predicted"/>
<sequence>MGRLINAIFLAGLMLAACTGGNDETEALLTRDHVWGWDNGAGCDGLIDAWVIRDGWIEMFRDGEPVDRALLQHREIERENHAEGVTGGIDGTVWYFIARDPASPGEVVQHRVRFTVSTGPRREPFLFAQPRRTLMHPETKQERRIEDPRKGQKLSPCPEGTIAPAVDW</sequence>
<organism evidence="2 4">
    <name type="scientific">Aquisalinus luteolus</name>
    <dbReference type="NCBI Taxonomy" id="1566827"/>
    <lineage>
        <taxon>Bacteria</taxon>
        <taxon>Pseudomonadati</taxon>
        <taxon>Pseudomonadota</taxon>
        <taxon>Alphaproteobacteria</taxon>
        <taxon>Parvularculales</taxon>
        <taxon>Parvularculaceae</taxon>
        <taxon>Aquisalinus</taxon>
    </lineage>
</organism>
<dbReference type="PROSITE" id="PS51257">
    <property type="entry name" value="PROKAR_LIPOPROTEIN"/>
    <property type="match status" value="1"/>
</dbReference>
<reference evidence="2" key="1">
    <citation type="journal article" date="2014" name="Int. J. Syst. Evol. Microbiol.">
        <title>Complete genome sequence of Corynebacterium casei LMG S-19264T (=DSM 44701T), isolated from a smear-ripened cheese.</title>
        <authorList>
            <consortium name="US DOE Joint Genome Institute (JGI-PGF)"/>
            <person name="Walter F."/>
            <person name="Albersmeier A."/>
            <person name="Kalinowski J."/>
            <person name="Ruckert C."/>
        </authorList>
    </citation>
    <scope>NUCLEOTIDE SEQUENCE</scope>
    <source>
        <strain evidence="2">CGMCC 1.14984</strain>
    </source>
</reference>
<dbReference type="RefSeq" id="WP_155140820.1">
    <property type="nucleotide sequence ID" value="NZ_BMGZ01000002.1"/>
</dbReference>
<feature type="compositionally biased region" description="Basic and acidic residues" evidence="1">
    <location>
        <begin position="136"/>
        <end position="150"/>
    </location>
</feature>
<accession>A0A8J3EV25</accession>
<evidence type="ECO:0000313" key="4">
    <source>
        <dbReference type="Proteomes" id="UP000621856"/>
    </source>
</evidence>
<comment type="caution">
    <text evidence="2">The sequence shown here is derived from an EMBL/GenBank/DDBJ whole genome shotgun (WGS) entry which is preliminary data.</text>
</comment>
<dbReference type="EMBL" id="BMGZ01000002">
    <property type="protein sequence ID" value="GGH99095.1"/>
    <property type="molecule type" value="Genomic_DNA"/>
</dbReference>
<evidence type="ECO:0000256" key="1">
    <source>
        <dbReference type="SAM" id="MobiDB-lite"/>
    </source>
</evidence>
<dbReference type="Proteomes" id="UP000621856">
    <property type="component" value="Unassembled WGS sequence"/>
</dbReference>
<evidence type="ECO:0008006" key="6">
    <source>
        <dbReference type="Google" id="ProtNLM"/>
    </source>
</evidence>
<gene>
    <name evidence="3" type="ORF">FF098_012060</name>
    <name evidence="2" type="ORF">GCM10011355_24240</name>
</gene>
<dbReference type="EMBL" id="VCJR02000002">
    <property type="protein sequence ID" value="NHK28644.1"/>
    <property type="molecule type" value="Genomic_DNA"/>
</dbReference>
<evidence type="ECO:0000313" key="2">
    <source>
        <dbReference type="EMBL" id="GGH99095.1"/>
    </source>
</evidence>